<feature type="repeat" description="ANK" evidence="1">
    <location>
        <begin position="188"/>
        <end position="209"/>
    </location>
</feature>
<proteinExistence type="predicted"/>
<accession>A0AAW2CUR3</accession>
<feature type="transmembrane region" description="Helical" evidence="2">
    <location>
        <begin position="294"/>
        <end position="314"/>
    </location>
</feature>
<name>A0AAW2CUR3_9ROSI</name>
<dbReference type="PROSITE" id="PS50088">
    <property type="entry name" value="ANK_REPEAT"/>
    <property type="match status" value="2"/>
</dbReference>
<dbReference type="PROSITE" id="PS50297">
    <property type="entry name" value="ANK_REP_REGION"/>
    <property type="match status" value="2"/>
</dbReference>
<dbReference type="AlphaFoldDB" id="A0AAW2CUR3"/>
<sequence length="322" mass="36669">MDERIERMKQVAESGDVNGFYQLIGEDVKLLEHIDQPPFVQTPLHIAAFIGNIPFAMEMMGLKPSFARKLNPDGFSPIHLALQNGHIELVHRLLQFDGDLVRVKGRECITPLHHVVANGDNLDLLDKFLLVCPNSIADVTVRSETALHIALTYDNLEAFKFLTGWLGSNYSKNASFYEKVVLNWQDNEGNTVLHIAVSKNQTQAVRHLLAWSSRFVDVNHKNIEGKTAWDILQGQTQEVDNREIRVMLRRAGADSGVALSRLKRHPMEWQSTPNIFRRLSLDIRREIRSLSGEMRIALLVGAVLLVKIIFRAVLYHRGRERE</sequence>
<dbReference type="Proteomes" id="UP001459277">
    <property type="component" value="Unassembled WGS sequence"/>
</dbReference>
<gene>
    <name evidence="3" type="ORF">SO802_019818</name>
</gene>
<dbReference type="InterPro" id="IPR002110">
    <property type="entry name" value="Ankyrin_rpt"/>
</dbReference>
<evidence type="ECO:0000313" key="4">
    <source>
        <dbReference type="Proteomes" id="UP001459277"/>
    </source>
</evidence>
<comment type="caution">
    <text evidence="3">The sequence shown here is derived from an EMBL/GenBank/DDBJ whole genome shotgun (WGS) entry which is preliminary data.</text>
</comment>
<keyword evidence="2" id="KW-0812">Transmembrane</keyword>
<feature type="repeat" description="ANK" evidence="1">
    <location>
        <begin position="73"/>
        <end position="100"/>
    </location>
</feature>
<dbReference type="Pfam" id="PF13857">
    <property type="entry name" value="Ank_5"/>
    <property type="match status" value="1"/>
</dbReference>
<dbReference type="PANTHER" id="PTHR24128">
    <property type="entry name" value="HOMEOBOX PROTEIN WARIAI"/>
    <property type="match status" value="1"/>
</dbReference>
<dbReference type="SMART" id="SM00248">
    <property type="entry name" value="ANK"/>
    <property type="match status" value="5"/>
</dbReference>
<dbReference type="SUPFAM" id="SSF48403">
    <property type="entry name" value="Ankyrin repeat"/>
    <property type="match status" value="1"/>
</dbReference>
<dbReference type="Pfam" id="PF12796">
    <property type="entry name" value="Ank_2"/>
    <property type="match status" value="1"/>
</dbReference>
<keyword evidence="4" id="KW-1185">Reference proteome</keyword>
<protein>
    <submittedName>
        <fullName evidence="3">Uncharacterized protein</fullName>
    </submittedName>
</protein>
<keyword evidence="1" id="KW-0040">ANK repeat</keyword>
<evidence type="ECO:0000313" key="3">
    <source>
        <dbReference type="EMBL" id="KAL0000216.1"/>
    </source>
</evidence>
<evidence type="ECO:0000256" key="2">
    <source>
        <dbReference type="SAM" id="Phobius"/>
    </source>
</evidence>
<organism evidence="3 4">
    <name type="scientific">Lithocarpus litseifolius</name>
    <dbReference type="NCBI Taxonomy" id="425828"/>
    <lineage>
        <taxon>Eukaryota</taxon>
        <taxon>Viridiplantae</taxon>
        <taxon>Streptophyta</taxon>
        <taxon>Embryophyta</taxon>
        <taxon>Tracheophyta</taxon>
        <taxon>Spermatophyta</taxon>
        <taxon>Magnoliopsida</taxon>
        <taxon>eudicotyledons</taxon>
        <taxon>Gunneridae</taxon>
        <taxon>Pentapetalae</taxon>
        <taxon>rosids</taxon>
        <taxon>fabids</taxon>
        <taxon>Fagales</taxon>
        <taxon>Fagaceae</taxon>
        <taxon>Lithocarpus</taxon>
    </lineage>
</organism>
<keyword evidence="2" id="KW-0472">Membrane</keyword>
<reference evidence="3 4" key="1">
    <citation type="submission" date="2024-01" db="EMBL/GenBank/DDBJ databases">
        <title>A telomere-to-telomere, gap-free genome of sweet tea (Lithocarpus litseifolius).</title>
        <authorList>
            <person name="Zhou J."/>
        </authorList>
    </citation>
    <scope>NUCLEOTIDE SEQUENCE [LARGE SCALE GENOMIC DNA]</scope>
    <source>
        <strain evidence="3">Zhou-2022a</strain>
        <tissue evidence="3">Leaf</tissue>
    </source>
</reference>
<dbReference type="Gene3D" id="1.25.40.20">
    <property type="entry name" value="Ankyrin repeat-containing domain"/>
    <property type="match status" value="1"/>
</dbReference>
<dbReference type="InterPro" id="IPR036770">
    <property type="entry name" value="Ankyrin_rpt-contain_sf"/>
</dbReference>
<dbReference type="PANTHER" id="PTHR24128:SF24">
    <property type="entry name" value="ANKYRIN REPEAT PROTEIN"/>
    <property type="match status" value="1"/>
</dbReference>
<keyword evidence="2" id="KW-1133">Transmembrane helix</keyword>
<dbReference type="EMBL" id="JAZDWU010000006">
    <property type="protein sequence ID" value="KAL0000216.1"/>
    <property type="molecule type" value="Genomic_DNA"/>
</dbReference>
<evidence type="ECO:0000256" key="1">
    <source>
        <dbReference type="PROSITE-ProRule" id="PRU00023"/>
    </source>
</evidence>